<dbReference type="AlphaFoldDB" id="A0A641AL82"/>
<name>A0A641AL82_9ACTN</name>
<keyword evidence="2" id="KW-1185">Reference proteome</keyword>
<organism evidence="1 2">
    <name type="scientific">Aeromicrobium fastidiosum</name>
    <dbReference type="NCBI Taxonomy" id="52699"/>
    <lineage>
        <taxon>Bacteria</taxon>
        <taxon>Bacillati</taxon>
        <taxon>Actinomycetota</taxon>
        <taxon>Actinomycetes</taxon>
        <taxon>Propionibacteriales</taxon>
        <taxon>Nocardioidaceae</taxon>
        <taxon>Aeromicrobium</taxon>
    </lineage>
</organism>
<gene>
    <name evidence="1" type="ORF">ESP62_011150</name>
</gene>
<accession>A0A641AL82</accession>
<dbReference type="EMBL" id="SDPP02000003">
    <property type="protein sequence ID" value="KAA1376008.1"/>
    <property type="molecule type" value="Genomic_DNA"/>
</dbReference>
<comment type="caution">
    <text evidence="1">The sequence shown here is derived from an EMBL/GenBank/DDBJ whole genome shotgun (WGS) entry which is preliminary data.</text>
</comment>
<protein>
    <submittedName>
        <fullName evidence="1">Uncharacterized protein</fullName>
    </submittedName>
</protein>
<proteinExistence type="predicted"/>
<reference evidence="1" key="1">
    <citation type="submission" date="2019-09" db="EMBL/GenBank/DDBJ databases">
        <authorList>
            <person name="Li J."/>
        </authorList>
    </citation>
    <scope>NUCLEOTIDE SEQUENCE [LARGE SCALE GENOMIC DNA]</scope>
    <source>
        <strain evidence="1">NRBC 14897</strain>
    </source>
</reference>
<dbReference type="Proteomes" id="UP001515100">
    <property type="component" value="Unassembled WGS sequence"/>
</dbReference>
<evidence type="ECO:0000313" key="2">
    <source>
        <dbReference type="Proteomes" id="UP001515100"/>
    </source>
</evidence>
<evidence type="ECO:0000313" key="1">
    <source>
        <dbReference type="EMBL" id="KAA1376008.1"/>
    </source>
</evidence>
<sequence length="138" mass="14567">MIVALPGVASADVGYATVGSSTSVSASASYQELSGAKTVLRTVAEFSNHKSSSVKLTRFRLCFSNTAVSGAWVLPRIEKGGGGAIAWEASQTTYVKSGSCTSWYTVNKTFSASPGKFLFVMNTKLGFINALMTSGFRR</sequence>